<accession>A0A1S9RK96</accession>
<dbReference type="Proteomes" id="UP000190744">
    <property type="component" value="Unassembled WGS sequence"/>
</dbReference>
<evidence type="ECO:0000313" key="3">
    <source>
        <dbReference type="Proteomes" id="UP000190744"/>
    </source>
</evidence>
<proteinExistence type="predicted"/>
<comment type="caution">
    <text evidence="2">The sequence shown here is derived from an EMBL/GenBank/DDBJ whole genome shotgun (WGS) entry which is preliminary data.</text>
</comment>
<dbReference type="AlphaFoldDB" id="A0A1S9RK96"/>
<organism evidence="2 3">
    <name type="scientific">Penicillium brasilianum</name>
    <dbReference type="NCBI Taxonomy" id="104259"/>
    <lineage>
        <taxon>Eukaryota</taxon>
        <taxon>Fungi</taxon>
        <taxon>Dikarya</taxon>
        <taxon>Ascomycota</taxon>
        <taxon>Pezizomycotina</taxon>
        <taxon>Eurotiomycetes</taxon>
        <taxon>Eurotiomycetidae</taxon>
        <taxon>Eurotiales</taxon>
        <taxon>Aspergillaceae</taxon>
        <taxon>Penicillium</taxon>
    </lineage>
</organism>
<gene>
    <name evidence="2" type="ORF">PEBR_23178</name>
</gene>
<evidence type="ECO:0000256" key="1">
    <source>
        <dbReference type="SAM" id="MobiDB-lite"/>
    </source>
</evidence>
<feature type="compositionally biased region" description="Polar residues" evidence="1">
    <location>
        <begin position="33"/>
        <end position="75"/>
    </location>
</feature>
<feature type="region of interest" description="Disordered" evidence="1">
    <location>
        <begin position="1"/>
        <end position="100"/>
    </location>
</feature>
<dbReference type="EMBL" id="LJBN01000158">
    <property type="protein sequence ID" value="OOQ85937.1"/>
    <property type="molecule type" value="Genomic_DNA"/>
</dbReference>
<evidence type="ECO:0000313" key="2">
    <source>
        <dbReference type="EMBL" id="OOQ85937.1"/>
    </source>
</evidence>
<reference evidence="3" key="1">
    <citation type="submission" date="2015-09" db="EMBL/GenBank/DDBJ databases">
        <authorList>
            <person name="Fill T.P."/>
            <person name="Baretta J.F."/>
            <person name="de Almeida L.G."/>
            <person name="Rocha M."/>
            <person name="de Souza D.H."/>
            <person name="Malavazi I."/>
            <person name="Cerdeira L.T."/>
            <person name="Hong H."/>
            <person name="Samborskyy M."/>
            <person name="de Vasconcelos A.T."/>
            <person name="Leadlay P."/>
            <person name="Rodrigues-Filho E."/>
        </authorList>
    </citation>
    <scope>NUCLEOTIDE SEQUENCE [LARGE SCALE GENOMIC DNA]</scope>
    <source>
        <strain evidence="3">LaBioMMi 136</strain>
    </source>
</reference>
<name>A0A1S9RK96_PENBI</name>
<feature type="compositionally biased region" description="Basic residues" evidence="1">
    <location>
        <begin position="87"/>
        <end position="97"/>
    </location>
</feature>
<protein>
    <submittedName>
        <fullName evidence="2">Uncharacterized protein</fullName>
    </submittedName>
</protein>
<feature type="compositionally biased region" description="Basic and acidic residues" evidence="1">
    <location>
        <begin position="22"/>
        <end position="31"/>
    </location>
</feature>
<sequence length="112" mass="11866">MAPAQNSPNGMARAENEPSEAVSKRDSRANDQPRPNSNPNGTPANMGGQQDITASMQFASNSGTSFYTPYTNLNSPGGEPAHESRGGPHHAQGHFHYGHGDAEQLVLHSIKS</sequence>